<proteinExistence type="predicted"/>
<keyword evidence="1" id="KW-0808">Transferase</keyword>
<dbReference type="InterPro" id="IPR023606">
    <property type="entry name" value="CoA-Trfase_III_dom_1_sf"/>
</dbReference>
<dbReference type="PANTHER" id="PTHR48228">
    <property type="entry name" value="SUCCINYL-COA--D-CITRAMALATE COA-TRANSFERASE"/>
    <property type="match status" value="1"/>
</dbReference>
<dbReference type="Gene3D" id="3.30.1540.10">
    <property type="entry name" value="formyl-coa transferase, domain 3"/>
    <property type="match status" value="1"/>
</dbReference>
<evidence type="ECO:0000313" key="2">
    <source>
        <dbReference type="Proteomes" id="UP000561459"/>
    </source>
</evidence>
<dbReference type="GO" id="GO:0016740">
    <property type="term" value="F:transferase activity"/>
    <property type="evidence" value="ECO:0007669"/>
    <property type="project" value="UniProtKB-KW"/>
</dbReference>
<keyword evidence="2" id="KW-1185">Reference proteome</keyword>
<dbReference type="PANTHER" id="PTHR48228:SF5">
    <property type="entry name" value="ALPHA-METHYLACYL-COA RACEMASE"/>
    <property type="match status" value="1"/>
</dbReference>
<protein>
    <submittedName>
        <fullName evidence="1">Crotonobetainyl-CoA:carnitine CoA-transferase CaiB-like acyl-CoA transferase</fullName>
    </submittedName>
</protein>
<dbReference type="SUPFAM" id="SSF89796">
    <property type="entry name" value="CoA-transferase family III (CaiB/BaiF)"/>
    <property type="match status" value="1"/>
</dbReference>
<dbReference type="Proteomes" id="UP000561459">
    <property type="component" value="Unassembled WGS sequence"/>
</dbReference>
<name>A0A7W6BYX1_9SPHN</name>
<organism evidence="1 2">
    <name type="scientific">Novosphingobium fluoreni</name>
    <dbReference type="NCBI Taxonomy" id="1391222"/>
    <lineage>
        <taxon>Bacteria</taxon>
        <taxon>Pseudomonadati</taxon>
        <taxon>Pseudomonadota</taxon>
        <taxon>Alphaproteobacteria</taxon>
        <taxon>Sphingomonadales</taxon>
        <taxon>Sphingomonadaceae</taxon>
        <taxon>Novosphingobium</taxon>
    </lineage>
</organism>
<accession>A0A7W6BYX1</accession>
<sequence>MAVIAMLGGLMQVRNGAKGEVIDVAMIDGIAALSTSIHALSKAGRWSEHRDDNMLDGAAPFYRCYSCADGEFIAVGALEPLFFAELVAKLGFEKGRWVQRNRSDWPDMAAAFTERFASQARDEWVALFKGSDACVTPVLSFGEAVRHPHNVARRIFTDGLPSPVPRFHSADGPAMRCGEELAATVLDRWAKTPSGPKCR</sequence>
<dbReference type="InterPro" id="IPR050509">
    <property type="entry name" value="CoA-transferase_III"/>
</dbReference>
<reference evidence="1 2" key="1">
    <citation type="submission" date="2020-08" db="EMBL/GenBank/DDBJ databases">
        <title>Genomic Encyclopedia of Type Strains, Phase IV (KMG-IV): sequencing the most valuable type-strain genomes for metagenomic binning, comparative biology and taxonomic classification.</title>
        <authorList>
            <person name="Goeker M."/>
        </authorList>
    </citation>
    <scope>NUCLEOTIDE SEQUENCE [LARGE SCALE GENOMIC DNA]</scope>
    <source>
        <strain evidence="1 2">DSM 27568</strain>
    </source>
</reference>
<dbReference type="AlphaFoldDB" id="A0A7W6BYX1"/>
<dbReference type="InterPro" id="IPR003673">
    <property type="entry name" value="CoA-Trfase_fam_III"/>
</dbReference>
<gene>
    <name evidence="1" type="ORF">GGR39_002131</name>
</gene>
<dbReference type="Pfam" id="PF02515">
    <property type="entry name" value="CoA_transf_3"/>
    <property type="match status" value="1"/>
</dbReference>
<dbReference type="EMBL" id="JACIDY010000004">
    <property type="protein sequence ID" value="MBB3940474.1"/>
    <property type="molecule type" value="Genomic_DNA"/>
</dbReference>
<evidence type="ECO:0000313" key="1">
    <source>
        <dbReference type="EMBL" id="MBB3940474.1"/>
    </source>
</evidence>
<dbReference type="InterPro" id="IPR044855">
    <property type="entry name" value="CoA-Trfase_III_dom3_sf"/>
</dbReference>
<comment type="caution">
    <text evidence="1">The sequence shown here is derived from an EMBL/GenBank/DDBJ whole genome shotgun (WGS) entry which is preliminary data.</text>
</comment>